<feature type="transmembrane region" description="Helical" evidence="1">
    <location>
        <begin position="44"/>
        <end position="65"/>
    </location>
</feature>
<gene>
    <name evidence="2" type="ORF">SAMN05444682_101234</name>
</gene>
<keyword evidence="3" id="KW-1185">Reference proteome</keyword>
<dbReference type="RefSeq" id="WP_090622912.1">
    <property type="nucleotide sequence ID" value="NZ_FOQO01000001.1"/>
</dbReference>
<protein>
    <recommendedName>
        <fullName evidence="4">PH domain-containing protein</fullName>
    </recommendedName>
</protein>
<evidence type="ECO:0000256" key="1">
    <source>
        <dbReference type="SAM" id="Phobius"/>
    </source>
</evidence>
<evidence type="ECO:0000313" key="2">
    <source>
        <dbReference type="EMBL" id="SFH79315.1"/>
    </source>
</evidence>
<dbReference type="OrthoDB" id="706367at2"/>
<proteinExistence type="predicted"/>
<dbReference type="Proteomes" id="UP000198670">
    <property type="component" value="Unassembled WGS sequence"/>
</dbReference>
<feature type="transmembrane region" description="Helical" evidence="1">
    <location>
        <begin position="20"/>
        <end position="38"/>
    </location>
</feature>
<reference evidence="2 3" key="1">
    <citation type="submission" date="2016-10" db="EMBL/GenBank/DDBJ databases">
        <authorList>
            <person name="de Groot N.N."/>
        </authorList>
    </citation>
    <scope>NUCLEOTIDE SEQUENCE [LARGE SCALE GENOMIC DNA]</scope>
    <source>
        <strain evidence="2 3">RK1</strain>
    </source>
</reference>
<dbReference type="EMBL" id="FOQO01000001">
    <property type="protein sequence ID" value="SFH79315.1"/>
    <property type="molecule type" value="Genomic_DNA"/>
</dbReference>
<keyword evidence="1" id="KW-0472">Membrane</keyword>
<sequence>MGEKPIYIENQYLGRDRGWVSVRLVLALFCFVAYYINIERESESQLFLLVGSAIIFVSIVMMYMLQYRIAVEQGSIKLSGLWTTRLVKIDLNSIVKVECKPYSKFFINNPVYNLHQKGRIKFYAGGKDAVWLTDRDGLVYIIGTQRQVEFQQAILKAKGRSREDAVK</sequence>
<dbReference type="AlphaFoldDB" id="A0A1I3CXV2"/>
<evidence type="ECO:0000313" key="3">
    <source>
        <dbReference type="Proteomes" id="UP000198670"/>
    </source>
</evidence>
<name>A0A1I3CXV2_9SPHI</name>
<dbReference type="STRING" id="1477437.SAMN05444682_101234"/>
<keyword evidence="1" id="KW-1133">Transmembrane helix</keyword>
<keyword evidence="1" id="KW-0812">Transmembrane</keyword>
<organism evidence="2 3">
    <name type="scientific">Parapedobacter indicus</name>
    <dbReference type="NCBI Taxonomy" id="1477437"/>
    <lineage>
        <taxon>Bacteria</taxon>
        <taxon>Pseudomonadati</taxon>
        <taxon>Bacteroidota</taxon>
        <taxon>Sphingobacteriia</taxon>
        <taxon>Sphingobacteriales</taxon>
        <taxon>Sphingobacteriaceae</taxon>
        <taxon>Parapedobacter</taxon>
    </lineage>
</organism>
<accession>A0A1I3CXV2</accession>
<evidence type="ECO:0008006" key="4">
    <source>
        <dbReference type="Google" id="ProtNLM"/>
    </source>
</evidence>